<proteinExistence type="predicted"/>
<name>A0A7G9GJ92_9FIRM</name>
<accession>A0A7G9GJ92</accession>
<dbReference type="Proteomes" id="UP000515856">
    <property type="component" value="Chromosome"/>
</dbReference>
<dbReference type="PROSITE" id="PS51257">
    <property type="entry name" value="PROKAR_LIPOPROTEIN"/>
    <property type="match status" value="1"/>
</dbReference>
<protein>
    <recommendedName>
        <fullName evidence="1">DUF3502 domain-containing protein</fullName>
    </recommendedName>
</protein>
<evidence type="ECO:0000259" key="1">
    <source>
        <dbReference type="Pfam" id="PF12010"/>
    </source>
</evidence>
<dbReference type="RefSeq" id="WP_187426186.1">
    <property type="nucleotide sequence ID" value="NZ_CP060636.1"/>
</dbReference>
<sequence>MKRNIVIGMISCLLLCGCSSKVQDEVLTIYIPEHSEKWIDSGTITDNRIDVLNKKLKDKGKHYTVEVKSVENNQANQDVLTAQKTMLEELSKNKADIVYFDSNQPLYEYFKVLNEDFEKENGKKLLQEIPEHLFEANKIKNNIYYIPKVTIPYQQLYAVFDDAFYKKYENEITENINNPVDLLSTLIHSYQNENNEILMDGNPLACFTILASDYMQIKGTPLFIDEKGKVINPLDEKRFMDVYQLLVEADLKGYTGRDFTEKEWDTFYQNGKTGLAYSYSYLSKDSYGTSETNGKEIALSNHKYPVRTSGYGILKTSEHADNAFDFLCEINTDQELSDLLIYGENPEKNSDGKVVTDKNYFYGLFMGSLGNDMITTPQADQNADKKNFVFELDHKINVESLKPNILDLSNVIEKIDKINNIWNDFDSITANFKVYDHKKISMDEVLQMFSEENKKLKEAGIDEVIAELQKQVDAYE</sequence>
<reference evidence="2 3" key="1">
    <citation type="submission" date="2020-08" db="EMBL/GenBank/DDBJ databases">
        <authorList>
            <person name="Liu C."/>
            <person name="Sun Q."/>
        </authorList>
    </citation>
    <scope>NUCLEOTIDE SEQUENCE [LARGE SCALE GENOMIC DNA]</scope>
    <source>
        <strain evidence="2 3">NSJ-61</strain>
    </source>
</reference>
<dbReference type="InterPro" id="IPR022627">
    <property type="entry name" value="DUF3502"/>
</dbReference>
<evidence type="ECO:0000313" key="3">
    <source>
        <dbReference type="Proteomes" id="UP000515856"/>
    </source>
</evidence>
<keyword evidence="3" id="KW-1185">Reference proteome</keyword>
<dbReference type="SUPFAM" id="SSF53850">
    <property type="entry name" value="Periplasmic binding protein-like II"/>
    <property type="match status" value="1"/>
</dbReference>
<dbReference type="Gene3D" id="3.40.190.10">
    <property type="entry name" value="Periplasmic binding protein-like II"/>
    <property type="match status" value="1"/>
</dbReference>
<feature type="domain" description="DUF3502" evidence="1">
    <location>
        <begin position="406"/>
        <end position="475"/>
    </location>
</feature>
<evidence type="ECO:0000313" key="2">
    <source>
        <dbReference type="EMBL" id="QNM10874.1"/>
    </source>
</evidence>
<organism evidence="2 3">
    <name type="scientific">[Eubacterium] hominis</name>
    <dbReference type="NCBI Taxonomy" id="2764325"/>
    <lineage>
        <taxon>Bacteria</taxon>
        <taxon>Bacillati</taxon>
        <taxon>Bacillota</taxon>
        <taxon>Erysipelotrichia</taxon>
        <taxon>Erysipelotrichales</taxon>
        <taxon>Erysipelotrichaceae</taxon>
        <taxon>Amedibacillus</taxon>
    </lineage>
</organism>
<dbReference type="AlphaFoldDB" id="A0A7G9GJ92"/>
<gene>
    <name evidence="2" type="ORF">H9Q80_11340</name>
</gene>
<dbReference type="KEGG" id="ehn:H9Q80_11340"/>
<dbReference type="EMBL" id="CP060636">
    <property type="protein sequence ID" value="QNM10874.1"/>
    <property type="molecule type" value="Genomic_DNA"/>
</dbReference>
<dbReference type="Pfam" id="PF12010">
    <property type="entry name" value="DUF3502"/>
    <property type="match status" value="1"/>
</dbReference>